<protein>
    <recommendedName>
        <fullName evidence="5">NADH:flavin oxidoreductase/NADH oxidase N-terminal domain-containing protein</fullName>
    </recommendedName>
</protein>
<dbReference type="GO" id="GO:0010181">
    <property type="term" value="F:FMN binding"/>
    <property type="evidence" value="ECO:0007669"/>
    <property type="project" value="InterPro"/>
</dbReference>
<keyword evidence="2" id="KW-0285">Flavoprotein</keyword>
<dbReference type="VEuPathDB" id="FungiDB:PGTG_03246"/>
<dbReference type="KEGG" id="pgr:PGTG_03246"/>
<evidence type="ECO:0000256" key="3">
    <source>
        <dbReference type="ARBA" id="ARBA00022643"/>
    </source>
</evidence>
<keyword evidence="7" id="KW-1185">Reference proteome</keyword>
<comment type="similarity">
    <text evidence="1">Belongs to the NADH:flavin oxidoreductase/NADH oxidase family.</text>
</comment>
<dbReference type="InterPro" id="IPR013785">
    <property type="entry name" value="Aldolase_TIM"/>
</dbReference>
<dbReference type="RefSeq" id="XP_003321709.2">
    <property type="nucleotide sequence ID" value="XM_003321661.2"/>
</dbReference>
<proteinExistence type="inferred from homology"/>
<dbReference type="HOGENOM" id="CLU_012153_6_3_1"/>
<dbReference type="Proteomes" id="UP000008783">
    <property type="component" value="Unassembled WGS sequence"/>
</dbReference>
<dbReference type="eggNOG" id="KOG0134">
    <property type="taxonomic scope" value="Eukaryota"/>
</dbReference>
<evidence type="ECO:0000256" key="4">
    <source>
        <dbReference type="ARBA" id="ARBA00023002"/>
    </source>
</evidence>
<dbReference type="EMBL" id="DS178267">
    <property type="protein sequence ID" value="EFP77290.2"/>
    <property type="molecule type" value="Genomic_DNA"/>
</dbReference>
<dbReference type="CDD" id="cd04733">
    <property type="entry name" value="OYE_like_2_FMN"/>
    <property type="match status" value="1"/>
</dbReference>
<dbReference type="SUPFAM" id="SSF51395">
    <property type="entry name" value="FMN-linked oxidoreductases"/>
    <property type="match status" value="1"/>
</dbReference>
<keyword evidence="4" id="KW-0560">Oxidoreductase</keyword>
<dbReference type="STRING" id="418459.E3JZ15"/>
<evidence type="ECO:0000256" key="2">
    <source>
        <dbReference type="ARBA" id="ARBA00022630"/>
    </source>
</evidence>
<evidence type="ECO:0000313" key="7">
    <source>
        <dbReference type="Proteomes" id="UP000008783"/>
    </source>
</evidence>
<evidence type="ECO:0000259" key="5">
    <source>
        <dbReference type="Pfam" id="PF00724"/>
    </source>
</evidence>
<accession>E3JZ15</accession>
<dbReference type="PANTHER" id="PTHR43656">
    <property type="entry name" value="BINDING OXIDOREDUCTASE, PUTATIVE (AFU_ORTHOLOGUE AFUA_2G08260)-RELATED"/>
    <property type="match status" value="1"/>
</dbReference>
<dbReference type="InterPro" id="IPR051799">
    <property type="entry name" value="NADH_flavin_oxidoreductase"/>
</dbReference>
<evidence type="ECO:0000313" key="6">
    <source>
        <dbReference type="EMBL" id="EFP77290.2"/>
    </source>
</evidence>
<dbReference type="GO" id="GO:0016491">
    <property type="term" value="F:oxidoreductase activity"/>
    <property type="evidence" value="ECO:0007669"/>
    <property type="project" value="UniProtKB-KW"/>
</dbReference>
<dbReference type="OrthoDB" id="1663137at2759"/>
<dbReference type="PANTHER" id="PTHR43656:SF5">
    <property type="entry name" value="NADH:FLAVIN OXIDOREDUCTASE_NADH OXIDASE N-TERMINAL DOMAIN-CONTAINING PROTEIN"/>
    <property type="match status" value="1"/>
</dbReference>
<dbReference type="InParanoid" id="E3JZ15"/>
<keyword evidence="3" id="KW-0288">FMN</keyword>
<dbReference type="InterPro" id="IPR001155">
    <property type="entry name" value="OxRdtase_FMN_N"/>
</dbReference>
<dbReference type="FunCoup" id="E3JZ15">
    <property type="interactions" value="1"/>
</dbReference>
<gene>
    <name evidence="6" type="ORF">PGTG_03246</name>
</gene>
<reference evidence="7" key="2">
    <citation type="journal article" date="2011" name="Proc. Natl. Acad. Sci. U.S.A.">
        <title>Obligate biotrophy features unraveled by the genomic analysis of rust fungi.</title>
        <authorList>
            <person name="Duplessis S."/>
            <person name="Cuomo C.A."/>
            <person name="Lin Y.-C."/>
            <person name="Aerts A."/>
            <person name="Tisserant E."/>
            <person name="Veneault-Fourrey C."/>
            <person name="Joly D.L."/>
            <person name="Hacquard S."/>
            <person name="Amselem J."/>
            <person name="Cantarel B.L."/>
            <person name="Chiu R."/>
            <person name="Coutinho P.M."/>
            <person name="Feau N."/>
            <person name="Field M."/>
            <person name="Frey P."/>
            <person name="Gelhaye E."/>
            <person name="Goldberg J."/>
            <person name="Grabherr M.G."/>
            <person name="Kodira C.D."/>
            <person name="Kohler A."/>
            <person name="Kuees U."/>
            <person name="Lindquist E.A."/>
            <person name="Lucas S.M."/>
            <person name="Mago R."/>
            <person name="Mauceli E."/>
            <person name="Morin E."/>
            <person name="Murat C."/>
            <person name="Pangilinan J.L."/>
            <person name="Park R."/>
            <person name="Pearson M."/>
            <person name="Quesneville H."/>
            <person name="Rouhier N."/>
            <person name="Sakthikumar S."/>
            <person name="Salamov A.A."/>
            <person name="Schmutz J."/>
            <person name="Selles B."/>
            <person name="Shapiro H."/>
            <person name="Tanguay P."/>
            <person name="Tuskan G.A."/>
            <person name="Henrissat B."/>
            <person name="Van de Peer Y."/>
            <person name="Rouze P."/>
            <person name="Ellis J.G."/>
            <person name="Dodds P.N."/>
            <person name="Schein J.E."/>
            <person name="Zhong S."/>
            <person name="Hamelin R.C."/>
            <person name="Grigoriev I.V."/>
            <person name="Szabo L.J."/>
            <person name="Martin F."/>
        </authorList>
    </citation>
    <scope>NUCLEOTIDE SEQUENCE [LARGE SCALE GENOMIC DNA]</scope>
    <source>
        <strain evidence="7">CRL 75-36-700-3 / race SCCL</strain>
    </source>
</reference>
<evidence type="ECO:0000256" key="1">
    <source>
        <dbReference type="ARBA" id="ARBA00005979"/>
    </source>
</evidence>
<name>E3JZ15_PUCGT</name>
<dbReference type="GeneID" id="10537835"/>
<sequence>MPLMDPIGILSQPLRFQGGLTAPNRTMKSALTERLCSYDQLDLDARGKPTQEYEELYKVWSQGKIGIIVLGNIPIHREYLEAMGNAIIDKDSPWDPVEAFKPAIATAKTHGSLVIGQLTHAGRQTPLDVNPNPVSASESQSPPCFGMSFGKARALSLDEVHDVVERFAYGAEVLYNAGADGVQLHGAHGYLLSQFLSPRVNKRTDQYGGSFENRSRIVFEIIEAIKKRVADRKFILSIKYNSQDFIDGGFTKEDSQMMAVRLEAMGVELLELSGGTYELMPFEEKKASTLRREGFFLEFADGIRPHLTGASVLAVTGGFRTLEGMASAVSSKQRTCDLVGLGRPLVFEPHFVADLLAGKTKQAKLLAFDSMFLAVAYHVLKLIAHQQPIPDLEDENIAKEIIELVST</sequence>
<feature type="domain" description="NADH:flavin oxidoreductase/NADH oxidase N-terminal" evidence="5">
    <location>
        <begin position="23"/>
        <end position="356"/>
    </location>
</feature>
<dbReference type="AlphaFoldDB" id="E3JZ15"/>
<dbReference type="Gene3D" id="3.20.20.70">
    <property type="entry name" value="Aldolase class I"/>
    <property type="match status" value="1"/>
</dbReference>
<dbReference type="Pfam" id="PF00724">
    <property type="entry name" value="Oxidored_FMN"/>
    <property type="match status" value="1"/>
</dbReference>
<organism evidence="6 7">
    <name type="scientific">Puccinia graminis f. sp. tritici (strain CRL 75-36-700-3 / race SCCL)</name>
    <name type="common">Black stem rust fungus</name>
    <dbReference type="NCBI Taxonomy" id="418459"/>
    <lineage>
        <taxon>Eukaryota</taxon>
        <taxon>Fungi</taxon>
        <taxon>Dikarya</taxon>
        <taxon>Basidiomycota</taxon>
        <taxon>Pucciniomycotina</taxon>
        <taxon>Pucciniomycetes</taxon>
        <taxon>Pucciniales</taxon>
        <taxon>Pucciniaceae</taxon>
        <taxon>Puccinia</taxon>
    </lineage>
</organism>
<reference key="1">
    <citation type="submission" date="2007-01" db="EMBL/GenBank/DDBJ databases">
        <title>The Genome Sequence of Puccinia graminis f. sp. tritici Strain CRL 75-36-700-3.</title>
        <authorList>
            <consortium name="The Broad Institute Genome Sequencing Platform"/>
            <person name="Birren B."/>
            <person name="Lander E."/>
            <person name="Galagan J."/>
            <person name="Nusbaum C."/>
            <person name="Devon K."/>
            <person name="Cuomo C."/>
            <person name="Jaffe D."/>
            <person name="Butler J."/>
            <person name="Alvarez P."/>
            <person name="Gnerre S."/>
            <person name="Grabherr M."/>
            <person name="Mauceli E."/>
            <person name="Brockman W."/>
            <person name="Young S."/>
            <person name="LaButti K."/>
            <person name="Sykes S."/>
            <person name="DeCaprio D."/>
            <person name="Crawford M."/>
            <person name="Koehrsen M."/>
            <person name="Engels R."/>
            <person name="Montgomery P."/>
            <person name="Pearson M."/>
            <person name="Howarth C."/>
            <person name="Larson L."/>
            <person name="White J."/>
            <person name="Zeng Q."/>
            <person name="Kodira C."/>
            <person name="Yandava C."/>
            <person name="Alvarado L."/>
            <person name="O'Leary S."/>
            <person name="Szabo L."/>
            <person name="Dean R."/>
            <person name="Schein J."/>
        </authorList>
    </citation>
    <scope>NUCLEOTIDE SEQUENCE</scope>
    <source>
        <strain>CRL 75-36-700-3</strain>
    </source>
</reference>